<dbReference type="PANTHER" id="PTHR12549:SF42">
    <property type="entry name" value="LYSINE-SPECIFIC DEMETHYLASE JMJ28"/>
    <property type="match status" value="1"/>
</dbReference>
<dbReference type="Proteomes" id="UP000250321">
    <property type="component" value="Unassembled WGS sequence"/>
</dbReference>
<protein>
    <submittedName>
        <fullName evidence="6">Uncharacterized protein</fullName>
    </submittedName>
</protein>
<dbReference type="PANTHER" id="PTHR12549">
    <property type="entry name" value="JMJC DOMAIN-CONTAINING HISTONE DEMETHYLATION PROTEIN"/>
    <property type="match status" value="1"/>
</dbReference>
<dbReference type="InterPro" id="IPR045109">
    <property type="entry name" value="LSDs-like"/>
</dbReference>
<dbReference type="GO" id="GO:0000118">
    <property type="term" value="C:histone deacetylase complex"/>
    <property type="evidence" value="ECO:0007669"/>
    <property type="project" value="TreeGrafter"/>
</dbReference>
<dbReference type="GO" id="GO:0000785">
    <property type="term" value="C:chromatin"/>
    <property type="evidence" value="ECO:0007669"/>
    <property type="project" value="TreeGrafter"/>
</dbReference>
<gene>
    <name evidence="6" type="ORF">Pyn_14182</name>
</gene>
<proteinExistence type="inferred from homology"/>
<evidence type="ECO:0000256" key="3">
    <source>
        <dbReference type="ARBA" id="ARBA00022723"/>
    </source>
</evidence>
<comment type="subcellular location">
    <subcellularLocation>
        <location evidence="1">Nucleus</location>
    </subcellularLocation>
</comment>
<reference evidence="6 7" key="1">
    <citation type="submission" date="2018-02" db="EMBL/GenBank/DDBJ databases">
        <title>Draft genome of wild Prunus yedoensis var. nudiflora.</title>
        <authorList>
            <person name="Baek S."/>
            <person name="Kim J.-H."/>
            <person name="Choi K."/>
            <person name="Kim G.-B."/>
            <person name="Cho A."/>
            <person name="Jang H."/>
            <person name="Shin C.-H."/>
            <person name="Yu H.-J."/>
            <person name="Mun J.-H."/>
        </authorList>
    </citation>
    <scope>NUCLEOTIDE SEQUENCE [LARGE SCALE GENOMIC DNA]</scope>
    <source>
        <strain evidence="7">cv. Jeju island</strain>
        <tissue evidence="6">Leaf</tissue>
    </source>
</reference>
<dbReference type="GO" id="GO:0032454">
    <property type="term" value="F:histone H3K9 demethylase activity"/>
    <property type="evidence" value="ECO:0007669"/>
    <property type="project" value="InterPro"/>
</dbReference>
<organism evidence="6 7">
    <name type="scientific">Prunus yedoensis var. nudiflora</name>
    <dbReference type="NCBI Taxonomy" id="2094558"/>
    <lineage>
        <taxon>Eukaryota</taxon>
        <taxon>Viridiplantae</taxon>
        <taxon>Streptophyta</taxon>
        <taxon>Embryophyta</taxon>
        <taxon>Tracheophyta</taxon>
        <taxon>Spermatophyta</taxon>
        <taxon>Magnoliopsida</taxon>
        <taxon>eudicotyledons</taxon>
        <taxon>Gunneridae</taxon>
        <taxon>Pentapetalae</taxon>
        <taxon>rosids</taxon>
        <taxon>fabids</taxon>
        <taxon>Rosales</taxon>
        <taxon>Rosaceae</taxon>
        <taxon>Amygdaloideae</taxon>
        <taxon>Amygdaleae</taxon>
        <taxon>Prunus</taxon>
    </lineage>
</organism>
<dbReference type="GO" id="GO:0046872">
    <property type="term" value="F:metal ion binding"/>
    <property type="evidence" value="ECO:0007669"/>
    <property type="project" value="UniProtKB-KW"/>
</dbReference>
<sequence length="216" mass="24761">MEEAGLHNVIGEEMHLRKRVARESCFSAHAACTRNLKESNMPHDGESDSETDSEATLSSSETIDDDAETSKDKMSQVLLESCNGYKRKPLAESCGAQWDVFRRQDVPKLIQYLRRHSNEFARKFDIHKRVDHPILDQSFFLDSSHKLRLKEELSCVHVVLDFVSPENVNECIQLTDEVRLLPEDHKAKVDKLEVKRMALYSISSAIKEIRELTCAM</sequence>
<dbReference type="AlphaFoldDB" id="A0A314U8Z5"/>
<evidence type="ECO:0000313" key="6">
    <source>
        <dbReference type="EMBL" id="PQM33206.1"/>
    </source>
</evidence>
<accession>A0A314U8Z5</accession>
<comment type="caution">
    <text evidence="6">The sequence shown here is derived from an EMBL/GenBank/DDBJ whole genome shotgun (WGS) entry which is preliminary data.</text>
</comment>
<dbReference type="GO" id="GO:0031490">
    <property type="term" value="F:chromatin DNA binding"/>
    <property type="evidence" value="ECO:0007669"/>
    <property type="project" value="TreeGrafter"/>
</dbReference>
<dbReference type="STRING" id="2094558.A0A314U8Z5"/>
<dbReference type="Gene3D" id="2.60.120.650">
    <property type="entry name" value="Cupin"/>
    <property type="match status" value="1"/>
</dbReference>
<feature type="region of interest" description="Disordered" evidence="5">
    <location>
        <begin position="36"/>
        <end position="72"/>
    </location>
</feature>
<comment type="similarity">
    <text evidence="2">Belongs to the JARID1 histone demethylase family.</text>
</comment>
<dbReference type="GO" id="GO:0006357">
    <property type="term" value="P:regulation of transcription by RNA polymerase II"/>
    <property type="evidence" value="ECO:0007669"/>
    <property type="project" value="TreeGrafter"/>
</dbReference>
<evidence type="ECO:0000256" key="5">
    <source>
        <dbReference type="SAM" id="MobiDB-lite"/>
    </source>
</evidence>
<keyword evidence="7" id="KW-1185">Reference proteome</keyword>
<feature type="compositionally biased region" description="Basic and acidic residues" evidence="5">
    <location>
        <begin position="36"/>
        <end position="46"/>
    </location>
</feature>
<keyword evidence="4" id="KW-0539">Nucleus</keyword>
<evidence type="ECO:0000256" key="2">
    <source>
        <dbReference type="ARBA" id="ARBA00006801"/>
    </source>
</evidence>
<evidence type="ECO:0000256" key="1">
    <source>
        <dbReference type="ARBA" id="ARBA00004123"/>
    </source>
</evidence>
<name>A0A314U8Z5_PRUYE</name>
<dbReference type="OrthoDB" id="1667110at2759"/>
<dbReference type="GO" id="GO:0003712">
    <property type="term" value="F:transcription coregulator activity"/>
    <property type="evidence" value="ECO:0007669"/>
    <property type="project" value="TreeGrafter"/>
</dbReference>
<dbReference type="EMBL" id="PJQY01003958">
    <property type="protein sequence ID" value="PQM33206.1"/>
    <property type="molecule type" value="Genomic_DNA"/>
</dbReference>
<evidence type="ECO:0000313" key="7">
    <source>
        <dbReference type="Proteomes" id="UP000250321"/>
    </source>
</evidence>
<keyword evidence="3" id="KW-0479">Metal-binding</keyword>
<evidence type="ECO:0000256" key="4">
    <source>
        <dbReference type="ARBA" id="ARBA00023242"/>
    </source>
</evidence>